<keyword evidence="3" id="KW-1185">Reference proteome</keyword>
<dbReference type="GeneID" id="54418669"/>
<dbReference type="OrthoDB" id="3981028at2759"/>
<feature type="region of interest" description="Disordered" evidence="1">
    <location>
        <begin position="462"/>
        <end position="486"/>
    </location>
</feature>
<feature type="compositionally biased region" description="Polar residues" evidence="1">
    <location>
        <begin position="1"/>
        <end position="13"/>
    </location>
</feature>
<reference evidence="4" key="3">
    <citation type="submission" date="2025-04" db="UniProtKB">
        <authorList>
            <consortium name="RefSeq"/>
        </authorList>
    </citation>
    <scope>IDENTIFICATION</scope>
    <source>
        <strain evidence="4">CBS 781.70</strain>
    </source>
</reference>
<feature type="region of interest" description="Disordered" evidence="1">
    <location>
        <begin position="1"/>
        <end position="47"/>
    </location>
</feature>
<dbReference type="EMBL" id="ML975157">
    <property type="protein sequence ID" value="KAF1812498.1"/>
    <property type="molecule type" value="Genomic_DNA"/>
</dbReference>
<dbReference type="Proteomes" id="UP000504638">
    <property type="component" value="Unplaced"/>
</dbReference>
<evidence type="ECO:0000256" key="1">
    <source>
        <dbReference type="SAM" id="MobiDB-lite"/>
    </source>
</evidence>
<protein>
    <submittedName>
        <fullName evidence="2 4">Uncharacterized protein</fullName>
    </submittedName>
</protein>
<feature type="compositionally biased region" description="Low complexity" evidence="1">
    <location>
        <begin position="29"/>
        <end position="45"/>
    </location>
</feature>
<feature type="region of interest" description="Disordered" evidence="1">
    <location>
        <begin position="223"/>
        <end position="245"/>
    </location>
</feature>
<reference evidence="4" key="2">
    <citation type="submission" date="2020-04" db="EMBL/GenBank/DDBJ databases">
        <authorList>
            <consortium name="NCBI Genome Project"/>
        </authorList>
    </citation>
    <scope>NUCLEOTIDE SEQUENCE</scope>
    <source>
        <strain evidence="4">CBS 781.70</strain>
    </source>
</reference>
<accession>A0A6G1G3B1</accession>
<reference evidence="2 4" key="1">
    <citation type="submission" date="2020-01" db="EMBL/GenBank/DDBJ databases">
        <authorList>
            <consortium name="DOE Joint Genome Institute"/>
            <person name="Haridas S."/>
            <person name="Albert R."/>
            <person name="Binder M."/>
            <person name="Bloem J."/>
            <person name="Labutti K."/>
            <person name="Salamov A."/>
            <person name="Andreopoulos B."/>
            <person name="Baker S.E."/>
            <person name="Barry K."/>
            <person name="Bills G."/>
            <person name="Bluhm B.H."/>
            <person name="Cannon C."/>
            <person name="Castanera R."/>
            <person name="Culley D.E."/>
            <person name="Daum C."/>
            <person name="Ezra D."/>
            <person name="Gonzalez J.B."/>
            <person name="Henrissat B."/>
            <person name="Kuo A."/>
            <person name="Liang C."/>
            <person name="Lipzen A."/>
            <person name="Lutzoni F."/>
            <person name="Magnuson J."/>
            <person name="Mondo S."/>
            <person name="Nolan M."/>
            <person name="Ohm R."/>
            <person name="Pangilinan J."/>
            <person name="Park H.-J."/>
            <person name="Ramirez L."/>
            <person name="Alfaro M."/>
            <person name="Sun H."/>
            <person name="Tritt A."/>
            <person name="Yoshinaga Y."/>
            <person name="Zwiers L.-H."/>
            <person name="Turgeon B.G."/>
            <person name="Goodwin S.B."/>
            <person name="Spatafora J.W."/>
            <person name="Crous P.W."/>
            <person name="Grigoriev I.V."/>
        </authorList>
    </citation>
    <scope>NUCLEOTIDE SEQUENCE</scope>
    <source>
        <strain evidence="2 4">CBS 781.70</strain>
    </source>
</reference>
<proteinExistence type="predicted"/>
<organism evidence="2">
    <name type="scientific">Eremomyces bilateralis CBS 781.70</name>
    <dbReference type="NCBI Taxonomy" id="1392243"/>
    <lineage>
        <taxon>Eukaryota</taxon>
        <taxon>Fungi</taxon>
        <taxon>Dikarya</taxon>
        <taxon>Ascomycota</taxon>
        <taxon>Pezizomycotina</taxon>
        <taxon>Dothideomycetes</taxon>
        <taxon>Dothideomycetes incertae sedis</taxon>
        <taxon>Eremomycetales</taxon>
        <taxon>Eremomycetaceae</taxon>
        <taxon>Eremomyces</taxon>
    </lineage>
</organism>
<evidence type="ECO:0000313" key="3">
    <source>
        <dbReference type="Proteomes" id="UP000504638"/>
    </source>
</evidence>
<evidence type="ECO:0000313" key="2">
    <source>
        <dbReference type="EMBL" id="KAF1812498.1"/>
    </source>
</evidence>
<dbReference type="RefSeq" id="XP_033534129.1">
    <property type="nucleotide sequence ID" value="XM_033678099.1"/>
</dbReference>
<evidence type="ECO:0000313" key="4">
    <source>
        <dbReference type="RefSeq" id="XP_033534129.1"/>
    </source>
</evidence>
<name>A0A6G1G3B1_9PEZI</name>
<feature type="region of interest" description="Disordered" evidence="1">
    <location>
        <begin position="298"/>
        <end position="391"/>
    </location>
</feature>
<gene>
    <name evidence="2 4" type="ORF">P152DRAFT_449235</name>
</gene>
<dbReference type="AlphaFoldDB" id="A0A6G1G3B1"/>
<feature type="compositionally biased region" description="Basic and acidic residues" evidence="1">
    <location>
        <begin position="298"/>
        <end position="351"/>
    </location>
</feature>
<sequence length="649" mass="73321">MTSEIDSSPTASNGAMPGYANHYPPADDLSSSRMLSTSVGSLSSSRHQQSQIAKTYRQAAQLFLTRRLPEALSTIEPVITPQLPEGSADVPFDTHEDSQKPRAVAPIASASRGTRIKVWSFYLTFLNAVVELGHEEGKHAFGSSKWRALVAKARDGSVWEEVVQNGYGGSESDVDPDVVINLATLLLTHCPAQTLNQQRLETYLSATANPTFDITSRLSSSQGLHHIPKRYSPPTPGGGTSTPRDLNTRLKLLELYTLHVLPRNGEWEYSREFIMMSEVLDDERKEAFLAALHSLKEEREQAEERERELEQSREEEMEARRRETEKEADEERKRLQQLEKDEQRRRQDEKRRRAPVQPDAVRPESRPNPISRSSGAAREDRPARRPRKAPPSLYKRFGAMFGALQTLLLNTAQGLRARPLALLQTLLLLLAFALAVGNREIRERVKRIVSNAWQRLRQTVGMGVKSGDLPPSSPETPPVDTQAASPPQQITMRCGTGLSYMNSSVKVKGCYDPEYVLDYPPTIITKDLYQELRCPECQVNARYFNGEMIRYIKWCVGMATYLRKMRANKFEYMNMKHVVMITGTPLSVETMKALWEALRTGERSKFKVEVSYTTCQLHDEGVGTRAMSDVDMDLILNNYYDVIKVIETT</sequence>